<dbReference type="SUPFAM" id="SSF47188">
    <property type="entry name" value="Hemerythrin-like"/>
    <property type="match status" value="1"/>
</dbReference>
<dbReference type="InterPro" id="IPR016131">
    <property type="entry name" value="Haemerythrin_Fe_BS"/>
</dbReference>
<keyword evidence="4" id="KW-0408">Iron</keyword>
<name>A0AAU7E926_9BACT</name>
<proteinExistence type="inferred from homology"/>
<reference evidence="6" key="1">
    <citation type="submission" date="2024-05" db="EMBL/GenBank/DDBJ databases">
        <title>Campylobacter coli isolated from environmental waters in Slovenia.</title>
        <authorList>
            <person name="Zautner A.E."/>
            <person name="Bunk B."/>
            <person name="Riedel T."/>
            <person name="Sproeer C."/>
        </authorList>
    </citation>
    <scope>NUCLEOTIDE SEQUENCE</scope>
    <source>
        <strain evidence="6">CCS1377</strain>
    </source>
</reference>
<keyword evidence="2" id="KW-0561">Oxygen transport</keyword>
<dbReference type="InterPro" id="IPR012827">
    <property type="entry name" value="Hemerythrin_metal-bd"/>
</dbReference>
<evidence type="ECO:0000313" key="6">
    <source>
        <dbReference type="EMBL" id="XBJ29192.1"/>
    </source>
</evidence>
<dbReference type="Pfam" id="PF01814">
    <property type="entry name" value="Hemerythrin"/>
    <property type="match status" value="1"/>
</dbReference>
<dbReference type="NCBIfam" id="TIGR02481">
    <property type="entry name" value="hemeryth_dom"/>
    <property type="match status" value="1"/>
</dbReference>
<comment type="similarity">
    <text evidence="1">Belongs to the hemerythrin family.</text>
</comment>
<dbReference type="InterPro" id="IPR012312">
    <property type="entry name" value="Hemerythrin-like"/>
</dbReference>
<dbReference type="InterPro" id="IPR050669">
    <property type="entry name" value="Hemerythrin"/>
</dbReference>
<keyword evidence="2" id="KW-0813">Transport</keyword>
<dbReference type="PANTHER" id="PTHR37164:SF1">
    <property type="entry name" value="BACTERIOHEMERYTHRIN"/>
    <property type="match status" value="1"/>
</dbReference>
<dbReference type="AlphaFoldDB" id="A0AAU7E926"/>
<dbReference type="Gene3D" id="1.20.120.50">
    <property type="entry name" value="Hemerythrin-like"/>
    <property type="match status" value="1"/>
</dbReference>
<evidence type="ECO:0000256" key="3">
    <source>
        <dbReference type="ARBA" id="ARBA00022723"/>
    </source>
</evidence>
<keyword evidence="3" id="KW-0479">Metal-binding</keyword>
<evidence type="ECO:0000256" key="4">
    <source>
        <dbReference type="ARBA" id="ARBA00023004"/>
    </source>
</evidence>
<dbReference type="CDD" id="cd12107">
    <property type="entry name" value="Hemerythrin"/>
    <property type="match status" value="1"/>
</dbReference>
<accession>A0AAU7E926</accession>
<dbReference type="PANTHER" id="PTHR37164">
    <property type="entry name" value="BACTERIOHEMERYTHRIN"/>
    <property type="match status" value="1"/>
</dbReference>
<dbReference type="EMBL" id="CP155620">
    <property type="protein sequence ID" value="XBJ29192.1"/>
    <property type="molecule type" value="Genomic_DNA"/>
</dbReference>
<protein>
    <submittedName>
        <fullName evidence="6">Hemerythrin family protein</fullName>
    </submittedName>
</protein>
<dbReference type="InterPro" id="IPR035938">
    <property type="entry name" value="Hemerythrin-like_sf"/>
</dbReference>
<evidence type="ECO:0000259" key="5">
    <source>
        <dbReference type="Pfam" id="PF01814"/>
    </source>
</evidence>
<gene>
    <name evidence="6" type="ORF">AAH949_08965</name>
</gene>
<dbReference type="NCBIfam" id="NF033749">
    <property type="entry name" value="bact_hemeryth"/>
    <property type="match status" value="1"/>
</dbReference>
<dbReference type="PROSITE" id="PS00550">
    <property type="entry name" value="HEMERYTHRINS"/>
    <property type="match status" value="1"/>
</dbReference>
<dbReference type="GO" id="GO:0005344">
    <property type="term" value="F:oxygen carrier activity"/>
    <property type="evidence" value="ECO:0007669"/>
    <property type="project" value="UniProtKB-KW"/>
</dbReference>
<dbReference type="RefSeq" id="WP_348518550.1">
    <property type="nucleotide sequence ID" value="NZ_CP155620.1"/>
</dbReference>
<dbReference type="GO" id="GO:0046872">
    <property type="term" value="F:metal ion binding"/>
    <property type="evidence" value="ECO:0007669"/>
    <property type="project" value="UniProtKB-KW"/>
</dbReference>
<sequence length="233" mass="27715">MDNKQILFEWSKEFSVKNMQIDAQHKKIFDIANEAWLIAKDIPTQPSSKEQQKLKQIILHLLDYINTHFKEEEIFMQNINFPLLKEHKQSHRELIEKVKNILKNISDTQILSKELALLTKKWILKHIIGEDMLIKHYAETALDIKEIHYSLEQYNKILAMNKDIEKESQYSYVCSCMLKTHKICQTLHEHLLKENSFIRCKVCKQPLVYLENKDLNEKALKNFKLKFFGTSNV</sequence>
<evidence type="ECO:0000256" key="1">
    <source>
        <dbReference type="ARBA" id="ARBA00010587"/>
    </source>
</evidence>
<feature type="domain" description="Hemerythrin-like" evidence="5">
    <location>
        <begin position="21"/>
        <end position="134"/>
    </location>
</feature>
<organism evidence="6">
    <name type="scientific">Campylobacter sp. CCS1377</name>
    <dbReference type="NCBI Taxonomy" id="3158229"/>
    <lineage>
        <taxon>Bacteria</taxon>
        <taxon>Pseudomonadati</taxon>
        <taxon>Campylobacterota</taxon>
        <taxon>Epsilonproteobacteria</taxon>
        <taxon>Campylobacterales</taxon>
        <taxon>Campylobacteraceae</taxon>
        <taxon>Campylobacter</taxon>
    </lineage>
</organism>
<evidence type="ECO:0000256" key="2">
    <source>
        <dbReference type="ARBA" id="ARBA00022621"/>
    </source>
</evidence>